<dbReference type="Gene3D" id="2.60.40.790">
    <property type="match status" value="1"/>
</dbReference>
<keyword evidence="10" id="KW-0325">Glycoprotein</keyword>
<dbReference type="Pfam" id="PF04969">
    <property type="entry name" value="CS"/>
    <property type="match status" value="1"/>
</dbReference>
<protein>
    <submittedName>
        <fullName evidence="13">Leucine-rich repeat-containing protein</fullName>
    </submittedName>
</protein>
<keyword evidence="6" id="KW-0677">Repeat</keyword>
<feature type="region of interest" description="Disordered" evidence="11">
    <location>
        <begin position="1"/>
        <end position="32"/>
    </location>
</feature>
<keyword evidence="4" id="KW-0433">Leucine-rich repeat</keyword>
<comment type="subcellular location">
    <subcellularLocation>
        <location evidence="1">Cell membrane</location>
        <topology evidence="1">Single-pass type I membrane protein</topology>
    </subcellularLocation>
</comment>
<evidence type="ECO:0000256" key="5">
    <source>
        <dbReference type="ARBA" id="ARBA00022692"/>
    </source>
</evidence>
<accession>A0ABQ5FF01</accession>
<dbReference type="PANTHER" id="PTHR27004:SF439">
    <property type="entry name" value="LEUCINE-RICH REPEAT-CONTAINING N-TERMINAL PLANT-TYPE DOMAIN-CONTAINING PROTEIN"/>
    <property type="match status" value="1"/>
</dbReference>
<sequence length="421" mass="47293">MVEITEAEETQPLISEKQQQDSPTTKRVTTKERDQLEVGDILDKYGLKSLYAFSKGEKTRGVPISFDGVIPQCVGNITFTVMDLGNNSFQGTIPNVFEEFIQLEGLILNGNQLKGGVPSSLSKCEFLGVLDLGNNHLNGTFPSWLGELCFPQVLVLKSNNFHGNIQPSFAVKFLFLCLRVLDLSHNGFVVTVLRDSDSVLVWPREETGDLSRVFERSNSTKCTISHRSEGEGEAGVWFKSKRIGNVAILGCCGCGLNDLRLSFEGKCSHGVMVFGENEHVLDGVWHCCLRLIVSFIRYRVMVSDINFAWYPRYLLFAFCIADVFQRNQLVDKDDQLEQNYLGIRNRMLGVNDDRPMRPDAKDVKLKLEPEGKFSFSAIAGADNVPYEIDVNLHDKVDVNESKSSVGSRSIVYHIKKEESKW</sequence>
<dbReference type="Proteomes" id="UP001151760">
    <property type="component" value="Unassembled WGS sequence"/>
</dbReference>
<dbReference type="SUPFAM" id="SSF52058">
    <property type="entry name" value="L domain-like"/>
    <property type="match status" value="1"/>
</dbReference>
<feature type="compositionally biased region" description="Polar residues" evidence="11">
    <location>
        <begin position="12"/>
        <end position="27"/>
    </location>
</feature>
<keyword evidence="9" id="KW-0675">Receptor</keyword>
<name>A0ABQ5FF01_9ASTR</name>
<reference evidence="13" key="1">
    <citation type="journal article" date="2022" name="Int. J. Mol. Sci.">
        <title>Draft Genome of Tanacetum Coccineum: Genomic Comparison of Closely Related Tanacetum-Family Plants.</title>
        <authorList>
            <person name="Yamashiro T."/>
            <person name="Shiraishi A."/>
            <person name="Nakayama K."/>
            <person name="Satake H."/>
        </authorList>
    </citation>
    <scope>NUCLEOTIDE SEQUENCE</scope>
</reference>
<reference evidence="13" key="2">
    <citation type="submission" date="2022-01" db="EMBL/GenBank/DDBJ databases">
        <authorList>
            <person name="Yamashiro T."/>
            <person name="Shiraishi A."/>
            <person name="Satake H."/>
            <person name="Nakayama K."/>
        </authorList>
    </citation>
    <scope>NUCLEOTIDE SEQUENCE</scope>
</reference>
<evidence type="ECO:0000256" key="9">
    <source>
        <dbReference type="ARBA" id="ARBA00023170"/>
    </source>
</evidence>
<dbReference type="SUPFAM" id="SSF49764">
    <property type="entry name" value="HSP20-like chaperones"/>
    <property type="match status" value="1"/>
</dbReference>
<evidence type="ECO:0000256" key="1">
    <source>
        <dbReference type="ARBA" id="ARBA00004251"/>
    </source>
</evidence>
<dbReference type="InterPro" id="IPR008978">
    <property type="entry name" value="HSP20-like_chaperone"/>
</dbReference>
<dbReference type="Pfam" id="PF00560">
    <property type="entry name" value="LRR_1"/>
    <property type="match status" value="2"/>
</dbReference>
<evidence type="ECO:0000256" key="3">
    <source>
        <dbReference type="ARBA" id="ARBA00022475"/>
    </source>
</evidence>
<evidence type="ECO:0000256" key="10">
    <source>
        <dbReference type="ARBA" id="ARBA00023180"/>
    </source>
</evidence>
<evidence type="ECO:0000256" key="6">
    <source>
        <dbReference type="ARBA" id="ARBA00022737"/>
    </source>
</evidence>
<evidence type="ECO:0000256" key="8">
    <source>
        <dbReference type="ARBA" id="ARBA00023136"/>
    </source>
</evidence>
<keyword evidence="7" id="KW-1133">Transmembrane helix</keyword>
<dbReference type="Gene3D" id="3.80.10.10">
    <property type="entry name" value="Ribonuclease Inhibitor"/>
    <property type="match status" value="1"/>
</dbReference>
<keyword evidence="5" id="KW-0812">Transmembrane</keyword>
<proteinExistence type="inferred from homology"/>
<evidence type="ECO:0000256" key="4">
    <source>
        <dbReference type="ARBA" id="ARBA00022614"/>
    </source>
</evidence>
<evidence type="ECO:0000313" key="13">
    <source>
        <dbReference type="EMBL" id="GJT61659.1"/>
    </source>
</evidence>
<keyword evidence="8" id="KW-0472">Membrane</keyword>
<dbReference type="EMBL" id="BQNB010017308">
    <property type="protein sequence ID" value="GJT61659.1"/>
    <property type="molecule type" value="Genomic_DNA"/>
</dbReference>
<evidence type="ECO:0000256" key="11">
    <source>
        <dbReference type="SAM" id="MobiDB-lite"/>
    </source>
</evidence>
<evidence type="ECO:0000256" key="7">
    <source>
        <dbReference type="ARBA" id="ARBA00022989"/>
    </source>
</evidence>
<dbReference type="PANTHER" id="PTHR27004">
    <property type="entry name" value="RECEPTOR-LIKE PROTEIN 12 ISOFORM X1"/>
    <property type="match status" value="1"/>
</dbReference>
<keyword evidence="14" id="KW-1185">Reference proteome</keyword>
<comment type="similarity">
    <text evidence="2">Belongs to the RLP family.</text>
</comment>
<feature type="domain" description="CS" evidence="12">
    <location>
        <begin position="316"/>
        <end position="421"/>
    </location>
</feature>
<keyword evidence="3" id="KW-1003">Cell membrane</keyword>
<dbReference type="InterPro" id="IPR001611">
    <property type="entry name" value="Leu-rich_rpt"/>
</dbReference>
<dbReference type="PROSITE" id="PS51203">
    <property type="entry name" value="CS"/>
    <property type="match status" value="1"/>
</dbReference>
<gene>
    <name evidence="13" type="ORF">Tco_1005192</name>
</gene>
<evidence type="ECO:0000256" key="2">
    <source>
        <dbReference type="ARBA" id="ARBA00009592"/>
    </source>
</evidence>
<comment type="caution">
    <text evidence="13">The sequence shown here is derived from an EMBL/GenBank/DDBJ whole genome shotgun (WGS) entry which is preliminary data.</text>
</comment>
<dbReference type="InterPro" id="IPR032675">
    <property type="entry name" value="LRR_dom_sf"/>
</dbReference>
<organism evidence="13 14">
    <name type="scientific">Tanacetum coccineum</name>
    <dbReference type="NCBI Taxonomy" id="301880"/>
    <lineage>
        <taxon>Eukaryota</taxon>
        <taxon>Viridiplantae</taxon>
        <taxon>Streptophyta</taxon>
        <taxon>Embryophyta</taxon>
        <taxon>Tracheophyta</taxon>
        <taxon>Spermatophyta</taxon>
        <taxon>Magnoliopsida</taxon>
        <taxon>eudicotyledons</taxon>
        <taxon>Gunneridae</taxon>
        <taxon>Pentapetalae</taxon>
        <taxon>asterids</taxon>
        <taxon>campanulids</taxon>
        <taxon>Asterales</taxon>
        <taxon>Asteraceae</taxon>
        <taxon>Asteroideae</taxon>
        <taxon>Anthemideae</taxon>
        <taxon>Anthemidinae</taxon>
        <taxon>Tanacetum</taxon>
    </lineage>
</organism>
<evidence type="ECO:0000259" key="12">
    <source>
        <dbReference type="PROSITE" id="PS51203"/>
    </source>
</evidence>
<evidence type="ECO:0000313" key="14">
    <source>
        <dbReference type="Proteomes" id="UP001151760"/>
    </source>
</evidence>
<dbReference type="InterPro" id="IPR007052">
    <property type="entry name" value="CS_dom"/>
</dbReference>